<reference evidence="4 5" key="1">
    <citation type="journal article" date="2012" name="BMC Genomics">
        <title>Comparative genomic analysis and phylogenetic position of Theileria equi.</title>
        <authorList>
            <person name="Kappmeyer L.S."/>
            <person name="Thiagarajan M."/>
            <person name="Herndon D.R."/>
            <person name="Ramsay J.D."/>
            <person name="Caler E."/>
            <person name="Djikeng A."/>
            <person name="Gillespie J.J."/>
            <person name="Lau A.O."/>
            <person name="Roalson E.H."/>
            <person name="Silva J.C."/>
            <person name="Silva M.G."/>
            <person name="Suarez C.E."/>
            <person name="Ueti M.W."/>
            <person name="Nene V.M."/>
            <person name="Mealey R.H."/>
            <person name="Knowles D.P."/>
            <person name="Brayton K.A."/>
        </authorList>
    </citation>
    <scope>NUCLEOTIDE SEQUENCE [LARGE SCALE GENOMIC DNA]</scope>
    <source>
        <strain evidence="4 5">WA</strain>
    </source>
</reference>
<evidence type="ECO:0000256" key="1">
    <source>
        <dbReference type="ARBA" id="ARBA00010531"/>
    </source>
</evidence>
<keyword evidence="2 4" id="KW-0689">Ribosomal protein</keyword>
<dbReference type="STRING" id="1537102.L1LEA7"/>
<dbReference type="SUPFAM" id="SSF56808">
    <property type="entry name" value="Ribosomal protein L1"/>
    <property type="match status" value="1"/>
</dbReference>
<dbReference type="InterPro" id="IPR016095">
    <property type="entry name" value="Ribosomal_uL1_3-a/b-sand"/>
</dbReference>
<keyword evidence="3" id="KW-0687">Ribonucleoprotein</keyword>
<dbReference type="RefSeq" id="XP_004833133.1">
    <property type="nucleotide sequence ID" value="XM_004833076.1"/>
</dbReference>
<dbReference type="Proteomes" id="UP000031512">
    <property type="component" value="Unassembled WGS sequence"/>
</dbReference>
<dbReference type="PANTHER" id="PTHR36427:SF3">
    <property type="entry name" value="LARGE RIBOSOMAL SUBUNIT PROTEIN UL1M"/>
    <property type="match status" value="1"/>
</dbReference>
<dbReference type="GO" id="GO:0005840">
    <property type="term" value="C:ribosome"/>
    <property type="evidence" value="ECO:0007669"/>
    <property type="project" value="UniProtKB-KW"/>
</dbReference>
<keyword evidence="5" id="KW-1185">Reference proteome</keyword>
<dbReference type="PANTHER" id="PTHR36427">
    <property type="entry name" value="54S RIBOSOMAL PROTEIN L1, MITOCHONDRIAL"/>
    <property type="match status" value="1"/>
</dbReference>
<dbReference type="CDD" id="cd00403">
    <property type="entry name" value="Ribosomal_L1"/>
    <property type="match status" value="1"/>
</dbReference>
<evidence type="ECO:0000256" key="2">
    <source>
        <dbReference type="ARBA" id="ARBA00022980"/>
    </source>
</evidence>
<name>L1LEA7_THEEQ</name>
<sequence length="756" mass="84541">MTGNSVDIDLSDNPGNKGRLTVISQGRRYSYRISSGAVAINVSEYASEITTYKRLTYTLPEKSTIKSIKYKTHDTKIVTSNKSTFNVYYWMGDLGYSNPLVVQVDGNYYEYDRDQWKKDTVASTNLKNGLDQQNCKRNKAHQLDISQKGSSHTCNSSGCRKMEFTINSDDKNKADHQYIKYKFTHSGSGSLKFLYFTHKYIEQTGFSYQEGIKQGKNIWYKKTEEANRWEEISQSINSNVNEDSAVIIKRLIDGTYLPTITIDASESTYTDTNSQVMIRVSKQEGDPKGYEQFLHKPEDNVYFKLQAVKHGGKTLEGLTCEEPLENVIAYYFGSNPSYEKKLLLVGLTKQDGKNKHVYYSRPLFTGGLWTREEHENPLQPDKLKKMLDALRKTHFPESPTTTIVGSSFGSGLGGTGIIGLAVWKGPALIARLIAQAKKAQKKKDTVSASEDSATKSSIEVAIPSTATNTIEILRCIFNGNSIDKVIEQDNDIVVHSLDLPGCINNNLLFLNLYCKVDVRRTALRGNAVLPNSVGPKPRLVAICEPEEVELALKNGATFAGLDNILERISGGWTNFDLCVSTSIHMPKLVKVARILGPKKLMPNIKTGTLTGNLMDAIRRLSSNKCVQYRAESISQDEYDVLKASFDLIFSKELQVSPYEISKIKVPIGDIHADPDKIIANVNSLVIEIFKNRPVITAQKTSSQFQWPPVRRSLNTVLSDMEHTSDDSGGSFILTTALGFEDDTVTRPLFLQDIKVY</sequence>
<dbReference type="eggNOG" id="KOG1569">
    <property type="taxonomic scope" value="Eukaryota"/>
</dbReference>
<dbReference type="Gene3D" id="3.40.50.790">
    <property type="match status" value="1"/>
</dbReference>
<organism evidence="4 5">
    <name type="scientific">Theileria equi strain WA</name>
    <dbReference type="NCBI Taxonomy" id="1537102"/>
    <lineage>
        <taxon>Eukaryota</taxon>
        <taxon>Sar</taxon>
        <taxon>Alveolata</taxon>
        <taxon>Apicomplexa</taxon>
        <taxon>Aconoidasida</taxon>
        <taxon>Piroplasmida</taxon>
        <taxon>Theileriidae</taxon>
        <taxon>Theileria</taxon>
    </lineage>
</organism>
<dbReference type="GO" id="GO:1990904">
    <property type="term" value="C:ribonucleoprotein complex"/>
    <property type="evidence" value="ECO:0007669"/>
    <property type="project" value="UniProtKB-KW"/>
</dbReference>
<proteinExistence type="inferred from homology"/>
<dbReference type="Pfam" id="PF00687">
    <property type="entry name" value="Ribosomal_L1"/>
    <property type="match status" value="1"/>
</dbReference>
<dbReference type="InterPro" id="IPR028364">
    <property type="entry name" value="Ribosomal_uL1/biogenesis"/>
</dbReference>
<accession>L1LEA7</accession>
<comment type="caution">
    <text evidence="4">The sequence shown here is derived from an EMBL/GenBank/DDBJ whole genome shotgun (WGS) entry which is preliminary data.</text>
</comment>
<evidence type="ECO:0000256" key="3">
    <source>
        <dbReference type="ARBA" id="ARBA00023274"/>
    </source>
</evidence>
<dbReference type="VEuPathDB" id="PiroplasmaDB:BEWA_037170"/>
<evidence type="ECO:0000313" key="5">
    <source>
        <dbReference type="Proteomes" id="UP000031512"/>
    </source>
</evidence>
<gene>
    <name evidence="4" type="ORF">BEWA_037170</name>
</gene>
<protein>
    <submittedName>
        <fullName evidence="4">L1P family of ribosomal proteins family member protein</fullName>
    </submittedName>
</protein>
<dbReference type="GeneID" id="15806604"/>
<dbReference type="KEGG" id="beq:BEWA_037170"/>
<dbReference type="InterPro" id="IPR023674">
    <property type="entry name" value="Ribosomal_uL1-like"/>
</dbReference>
<comment type="similarity">
    <text evidence="1">Belongs to the universal ribosomal protein uL1 family.</text>
</comment>
<dbReference type="AlphaFoldDB" id="L1LEA7"/>
<dbReference type="OrthoDB" id="364524at2759"/>
<evidence type="ECO:0000313" key="4">
    <source>
        <dbReference type="EMBL" id="EKX73681.1"/>
    </source>
</evidence>
<dbReference type="EMBL" id="ACOU01000002">
    <property type="protein sequence ID" value="EKX73681.1"/>
    <property type="molecule type" value="Genomic_DNA"/>
</dbReference>